<gene>
    <name evidence="1" type="ORF">DPV93_02925</name>
</gene>
<organism evidence="1 2">
    <name type="scientific">Haemophilus sputorum</name>
    <dbReference type="NCBI Taxonomy" id="1078480"/>
    <lineage>
        <taxon>Bacteria</taxon>
        <taxon>Pseudomonadati</taxon>
        <taxon>Pseudomonadota</taxon>
        <taxon>Gammaproteobacteria</taxon>
        <taxon>Pasteurellales</taxon>
        <taxon>Pasteurellaceae</taxon>
        <taxon>Haemophilus</taxon>
    </lineage>
</organism>
<dbReference type="Proteomes" id="UP000253872">
    <property type="component" value="Unassembled WGS sequence"/>
</dbReference>
<evidence type="ECO:0000313" key="2">
    <source>
        <dbReference type="Proteomes" id="UP000253872"/>
    </source>
</evidence>
<name>A0A369YIV7_9PAST</name>
<dbReference type="AlphaFoldDB" id="A0A369YIV7"/>
<evidence type="ECO:0000313" key="1">
    <source>
        <dbReference type="EMBL" id="RDE73054.1"/>
    </source>
</evidence>
<protein>
    <submittedName>
        <fullName evidence="1">Uncharacterized protein</fullName>
    </submittedName>
</protein>
<proteinExistence type="predicted"/>
<dbReference type="EMBL" id="QEPN01000002">
    <property type="protein sequence ID" value="RDE73054.1"/>
    <property type="molecule type" value="Genomic_DNA"/>
</dbReference>
<reference evidence="1 2" key="1">
    <citation type="submission" date="2018-05" db="EMBL/GenBank/DDBJ databases">
        <title>Draft Genome Sequences for a Diverse set of 7 Haemophilus Species.</title>
        <authorList>
            <person name="Nichols M."/>
            <person name="Topaz N."/>
            <person name="Wang X."/>
            <person name="Wang X."/>
            <person name="Boxrud D."/>
        </authorList>
    </citation>
    <scope>NUCLEOTIDE SEQUENCE [LARGE SCALE GENOMIC DNA]</scope>
    <source>
        <strain evidence="1 2">C2002001239</strain>
    </source>
</reference>
<comment type="caution">
    <text evidence="1">The sequence shown here is derived from an EMBL/GenBank/DDBJ whole genome shotgun (WGS) entry which is preliminary data.</text>
</comment>
<sequence>MCEKEKRPTMGASASGRFHLRKMRNGEFAISLTLLDHADCPERFQAQTAMIQEFLSALQSGQCRLATGRLFVDTSLLIQRADYRSLNFEVPAKHGVTPDCEAQVRESQN</sequence>
<accession>A0A369YIV7</accession>
<dbReference type="RefSeq" id="WP_111402088.1">
    <property type="nucleotide sequence ID" value="NZ_QEPN01000002.1"/>
</dbReference>